<dbReference type="Pfam" id="PF00046">
    <property type="entry name" value="Homeodomain"/>
    <property type="match status" value="4"/>
</dbReference>
<evidence type="ECO:0000256" key="15">
    <source>
        <dbReference type="ARBA" id="ARBA00023155"/>
    </source>
</evidence>
<evidence type="ECO:0000256" key="13">
    <source>
        <dbReference type="ARBA" id="ARBA00023015"/>
    </source>
</evidence>
<evidence type="ECO:0000256" key="1">
    <source>
        <dbReference type="ARBA" id="ARBA00004123"/>
    </source>
</evidence>
<feature type="region of interest" description="Disordered" evidence="27">
    <location>
        <begin position="2359"/>
        <end position="2399"/>
    </location>
</feature>
<proteinExistence type="predicted"/>
<feature type="compositionally biased region" description="Acidic residues" evidence="27">
    <location>
        <begin position="103"/>
        <end position="125"/>
    </location>
</feature>
<dbReference type="FunFam" id="3.30.160.60:FF:000429">
    <property type="entry name" value="Zinc finger homeobox protein 3"/>
    <property type="match status" value="1"/>
</dbReference>
<dbReference type="STRING" id="8083.ENSXMAP00000021487"/>
<dbReference type="Pfam" id="PF00096">
    <property type="entry name" value="zf-C2H2"/>
    <property type="match status" value="1"/>
</dbReference>
<feature type="compositionally biased region" description="Polar residues" evidence="27">
    <location>
        <begin position="1433"/>
        <end position="1444"/>
    </location>
</feature>
<feature type="region of interest" description="Disordered" evidence="27">
    <location>
        <begin position="3060"/>
        <end position="3090"/>
    </location>
</feature>
<feature type="compositionally biased region" description="Acidic residues" evidence="27">
    <location>
        <begin position="2514"/>
        <end position="2526"/>
    </location>
</feature>
<feature type="DNA-binding region" description="Homeobox" evidence="25">
    <location>
        <begin position="3089"/>
        <end position="3148"/>
    </location>
</feature>
<dbReference type="Gene3D" id="1.10.10.60">
    <property type="entry name" value="Homeodomain-like"/>
    <property type="match status" value="4"/>
</dbReference>
<feature type="region of interest" description="Disordered" evidence="27">
    <location>
        <begin position="1257"/>
        <end position="1339"/>
    </location>
</feature>
<dbReference type="FunFam" id="1.10.10.60:FF:000058">
    <property type="entry name" value="zinc finger homeobox protein 4"/>
    <property type="match status" value="1"/>
</dbReference>
<feature type="compositionally biased region" description="Acidic residues" evidence="27">
    <location>
        <begin position="1620"/>
        <end position="1629"/>
    </location>
</feature>
<evidence type="ECO:0000256" key="21">
    <source>
        <dbReference type="ARBA" id="ARBA00077229"/>
    </source>
</evidence>
<feature type="region of interest" description="Disordered" evidence="27">
    <location>
        <begin position="3280"/>
        <end position="3422"/>
    </location>
</feature>
<feature type="domain" description="Homeobox" evidence="28">
    <location>
        <begin position="2299"/>
        <end position="2359"/>
    </location>
</feature>
<dbReference type="FunFam" id="1.10.10.60:FF:000082">
    <property type="entry name" value="Putative zinc finger homeobox protein 4"/>
    <property type="match status" value="1"/>
</dbReference>
<dbReference type="GeneTree" id="ENSGT00940000156149"/>
<dbReference type="GO" id="GO:0045664">
    <property type="term" value="P:regulation of neuron differentiation"/>
    <property type="evidence" value="ECO:0007669"/>
    <property type="project" value="TreeGrafter"/>
</dbReference>
<evidence type="ECO:0000256" key="2">
    <source>
        <dbReference type="ARBA" id="ARBA00004496"/>
    </source>
</evidence>
<feature type="compositionally biased region" description="Low complexity" evidence="27">
    <location>
        <begin position="1826"/>
        <end position="1839"/>
    </location>
</feature>
<feature type="domain" description="Homeobox" evidence="28">
    <location>
        <begin position="2396"/>
        <end position="2456"/>
    </location>
</feature>
<dbReference type="GO" id="GO:0005634">
    <property type="term" value="C:nucleus"/>
    <property type="evidence" value="ECO:0007669"/>
    <property type="project" value="UniProtKB-SubCell"/>
</dbReference>
<keyword evidence="7" id="KW-0597">Phosphoprotein</keyword>
<dbReference type="GeneID" id="102220449"/>
<evidence type="ECO:0000256" key="25">
    <source>
        <dbReference type="PROSITE-ProRule" id="PRU00108"/>
    </source>
</evidence>
<feature type="region of interest" description="Disordered" evidence="27">
    <location>
        <begin position="3528"/>
        <end position="3585"/>
    </location>
</feature>
<dbReference type="FunFam" id="3.30.160.60:FF:000317">
    <property type="entry name" value="zinc finger homeobox protein 3"/>
    <property type="match status" value="1"/>
</dbReference>
<feature type="compositionally biased region" description="Low complexity" evidence="27">
    <location>
        <begin position="3322"/>
        <end position="3357"/>
    </location>
</feature>
<evidence type="ECO:0000256" key="19">
    <source>
        <dbReference type="ARBA" id="ARBA00067473"/>
    </source>
</evidence>
<feature type="compositionally biased region" description="Low complexity" evidence="27">
    <location>
        <begin position="1768"/>
        <end position="1815"/>
    </location>
</feature>
<feature type="domain" description="C2H2-type" evidence="29">
    <location>
        <begin position="1489"/>
        <end position="1519"/>
    </location>
</feature>
<feature type="compositionally biased region" description="Basic and acidic residues" evidence="27">
    <location>
        <begin position="1469"/>
        <end position="1482"/>
    </location>
</feature>
<dbReference type="GO" id="GO:0045893">
    <property type="term" value="P:positive regulation of DNA-templated transcription"/>
    <property type="evidence" value="ECO:0007669"/>
    <property type="project" value="UniProtKB-ARBA"/>
</dbReference>
<feature type="compositionally biased region" description="Low complexity" evidence="27">
    <location>
        <begin position="537"/>
        <end position="551"/>
    </location>
</feature>
<dbReference type="CDD" id="cd00086">
    <property type="entry name" value="homeodomain"/>
    <property type="match status" value="4"/>
</dbReference>
<feature type="domain" description="C2H2-type" evidence="29">
    <location>
        <begin position="1675"/>
        <end position="1706"/>
    </location>
</feature>
<dbReference type="FunFam" id="3.30.160.60:FF:000446">
    <property type="entry name" value="Zinc finger protein"/>
    <property type="match status" value="1"/>
</dbReference>
<evidence type="ECO:0000256" key="9">
    <source>
        <dbReference type="ARBA" id="ARBA00022737"/>
    </source>
</evidence>
<keyword evidence="12" id="KW-0832">Ubl conjugation</keyword>
<dbReference type="InterPro" id="IPR009057">
    <property type="entry name" value="Homeodomain-like_sf"/>
</dbReference>
<feature type="region of interest" description="Disordered" evidence="27">
    <location>
        <begin position="2744"/>
        <end position="2796"/>
    </location>
</feature>
<keyword evidence="4" id="KW-0678">Repressor</keyword>
<feature type="compositionally biased region" description="Low complexity" evidence="27">
    <location>
        <begin position="560"/>
        <end position="577"/>
    </location>
</feature>
<keyword evidence="11" id="KW-0862">Zinc</keyword>
<keyword evidence="9" id="KW-0677">Repeat</keyword>
<reference evidence="30" key="4">
    <citation type="submission" date="2025-09" db="UniProtKB">
        <authorList>
            <consortium name="Ensembl"/>
        </authorList>
    </citation>
    <scope>IDENTIFICATION</scope>
    <source>
        <strain evidence="30">JP 163 A</strain>
    </source>
</reference>
<feature type="domain" description="C2H2-type" evidence="29">
    <location>
        <begin position="823"/>
        <end position="852"/>
    </location>
</feature>
<feature type="compositionally biased region" description="Polar residues" evidence="27">
    <location>
        <begin position="3298"/>
        <end position="3317"/>
    </location>
</feature>
<dbReference type="PANTHER" id="PTHR45891">
    <property type="entry name" value="ZINC FINGER HOMEOBOX PROTEIN"/>
    <property type="match status" value="1"/>
</dbReference>
<keyword evidence="6" id="KW-0517">Myogenesis</keyword>
<reference evidence="31" key="2">
    <citation type="journal article" date="2013" name="Nat. Genet.">
        <title>The genome of the platyfish, Xiphophorus maculatus, provides insights into evolutionary adaptation and several complex traits.</title>
        <authorList>
            <person name="Schartl M."/>
            <person name="Walter R.B."/>
            <person name="Shen Y."/>
            <person name="Garcia T."/>
            <person name="Catchen J."/>
            <person name="Amores A."/>
            <person name="Braasch I."/>
            <person name="Chalopin D."/>
            <person name="Volff J.N."/>
            <person name="Lesch K.P."/>
            <person name="Bisazza A."/>
            <person name="Minx P."/>
            <person name="Hillier L."/>
            <person name="Wilson R.K."/>
            <person name="Fuerstenberg S."/>
            <person name="Boore J."/>
            <person name="Searle S."/>
            <person name="Postlethwait J.H."/>
            <person name="Warren W.C."/>
        </authorList>
    </citation>
    <scope>NUCLEOTIDE SEQUENCE [LARGE SCALE GENOMIC DNA]</scope>
    <source>
        <strain evidence="31">JP 163 A</strain>
    </source>
</reference>
<feature type="compositionally biased region" description="Low complexity" evidence="27">
    <location>
        <begin position="3387"/>
        <end position="3405"/>
    </location>
</feature>
<evidence type="ECO:0000256" key="14">
    <source>
        <dbReference type="ARBA" id="ARBA00023125"/>
    </source>
</evidence>
<feature type="compositionally biased region" description="Polar residues" evidence="27">
    <location>
        <begin position="464"/>
        <end position="475"/>
    </location>
</feature>
<feature type="DNA-binding region" description="Homeobox" evidence="25">
    <location>
        <begin position="2398"/>
        <end position="2457"/>
    </location>
</feature>
<feature type="compositionally biased region" description="Polar residues" evidence="27">
    <location>
        <begin position="1634"/>
        <end position="1646"/>
    </location>
</feature>
<feature type="compositionally biased region" description="Acidic residues" evidence="27">
    <location>
        <begin position="165"/>
        <end position="179"/>
    </location>
</feature>
<feature type="DNA-binding region" description="Homeobox" evidence="25">
    <location>
        <begin position="2301"/>
        <end position="2360"/>
    </location>
</feature>
<keyword evidence="17" id="KW-0804">Transcription</keyword>
<dbReference type="SUPFAM" id="SSF46689">
    <property type="entry name" value="Homeodomain-like"/>
    <property type="match status" value="4"/>
</dbReference>
<feature type="compositionally biased region" description="Low complexity" evidence="27">
    <location>
        <begin position="3280"/>
        <end position="3289"/>
    </location>
</feature>
<feature type="region of interest" description="Disordered" evidence="27">
    <location>
        <begin position="882"/>
        <end position="918"/>
    </location>
</feature>
<feature type="region of interest" description="Disordered" evidence="27">
    <location>
        <begin position="2514"/>
        <end position="2663"/>
    </location>
</feature>
<dbReference type="InterPro" id="IPR051968">
    <property type="entry name" value="ZnFinger_Homeobox_TR"/>
</dbReference>
<feature type="compositionally biased region" description="Basic and acidic residues" evidence="27">
    <location>
        <begin position="2614"/>
        <end position="2625"/>
    </location>
</feature>
<dbReference type="GO" id="GO:0007517">
    <property type="term" value="P:muscle organ development"/>
    <property type="evidence" value="ECO:0007669"/>
    <property type="project" value="UniProtKB-KW"/>
</dbReference>
<feature type="region of interest" description="Disordered" evidence="27">
    <location>
        <begin position="642"/>
        <end position="682"/>
    </location>
</feature>
<feature type="compositionally biased region" description="Polar residues" evidence="27">
    <location>
        <begin position="50"/>
        <end position="60"/>
    </location>
</feature>
<keyword evidence="13" id="KW-0805">Transcription regulation</keyword>
<evidence type="ECO:0000256" key="12">
    <source>
        <dbReference type="ARBA" id="ARBA00022843"/>
    </source>
</evidence>
<evidence type="ECO:0000256" key="11">
    <source>
        <dbReference type="ARBA" id="ARBA00022833"/>
    </source>
</evidence>
<dbReference type="InParanoid" id="A0A3B5PSG9"/>
<feature type="compositionally biased region" description="Basic and acidic residues" evidence="27">
    <location>
        <begin position="2022"/>
        <end position="2060"/>
    </location>
</feature>
<feature type="domain" description="C2H2-type" evidence="29">
    <location>
        <begin position="1726"/>
        <end position="1755"/>
    </location>
</feature>
<sequence length="3863" mass="421737">MDSCESPVVSGTEDGLSSSQQQQPPQPWNDHSSSQVTCTNQAPSLDALSLSGSYPSQPLNSIAPHDGVRDLQSQQPQPKQTLPQAHRDSSAVGQLHSRREGLEEVVQEGVSCEEEESEDLDEMEIDSCFPSLQPFPGVPITSGGGGMPTLLRHQPTQQQGPPESGSEEGEEEEEEESSDVENLTGEIVYQPDGSAYIVESLSQLIQSSGSMVPGLLPTNSVTSGAKPGEPAGVSSSVYPQIINTFHIASSFGKWFGNSDQGFPNTSSMAGLSPVLHSFRVFDVRHKSNKDYLNSDGSAKKSCVSKDVPNNVDFSKFDGLALYGKGKPILMCFLCKLSFGYARSFATHAVHDHRMTLCEDERQLLGDKHASAIIQGIGKDKEPLISFLEPKNRSSPLPPTLLPINSGQSFYGTFSGVHLEPGNSSGGSETLLNKDSDSGLQQQQQQQTPLGSVLSIGGLSVSKASTLTSSPGSAKDSSALPKQGGRIEEPVRKELAYKGEDMRTEGHESNVHLSNQLGGSEEEDELLLGEEEDEVEAESTAVACGGNSSSGGSEVGEPAVSNQSNSKSPLLLPSSTLQPSACTSAVSSTLNSKALASISSSVKEEASAADGGGRTSELPLSFNCQGPTVPMAIAAAAVRRSEDDTAGTSSSPLSTIAAADESANRDSATAPEPNDCPAEGEDENGALLHHHHIHHHHHHLHPSSHGHSLSLPGGSCDITGMGECSQNHGPGGSGGSGVECPKCDTVLGSSRSLGGHMTMMHSRNSCKTLKCPKCNWHYKYQQTLEAHMKEKHPDSGGSCVYCSSGQSHPRLARGESYTCGYKPFRCEVCNYSTTTKGNLSIHMQSDKHLNNMQTLQNGGSIGSAQEQVFGHTPGGVVAVPSVTQASSHHTPHHHPTQSSTHMSVPCGAPSPTKPKSKPTWRCEVCDYETNVARNLRIHMTSEKHMHNMMLLQQNVTQMQHGRLGLGAMPSPSEAELYQYYLTQNMSLPPGLKIDPAGPEAQFLMGSFHLDPSMATLAPALGGEIPVDVRLGGGQLVSEELMTLGESLSQTTDPSLKLFQCAVCNRFTTDNLDVLGMHMGAERSLPEEEWRAVVGDSHQCKLCHYTTQLKANFQLHCKTDKHVQKYQLVAHIKEGGKGNEWRLKCVAIGNPVHLKCNACDYYTNSLEKLRMHTVNSRHEASLKLYKHLQQHENAVEGDACYYHCVLCNYSTKAKLNLIQHVRSMKHQRSESLRKLQRLQKGLPEEDEDLSSIFTIRKCPSSDTGELSEDVEAASETTTDQEDQTKDRESGGEKELTKGTGASGHLERHQSDSPLPSKRPSSRSEVSDTPLSLKRPRTAEKGTAEQMYQCPYCKFTNTDLNRLRMHVMTQHSVQPMLRCPLCQDMLNNKIHLQFHLTHLHSVAPDCVDKLIATVTATEVLPASMFIPVPSPDKESQSTPLATANSISEDTKKQTDATDADPEKGMSLTTDIAESRKSPSEDQQSEKEDATGFLCWKKGCSQVFKSSNSLQMHFNEVHNKRPQLPVSDRHVYKYRCNQCSLAFKTVEKLQLHSQYHVIRAATMCCLCQRSFRTLQALKKHLETSHLELSEADIQQLYGGLLMNGDIMAMGDLALNEEHGSLGEDDKEGDDSDPDEKQSPTGSDSGSLQEDSGSEPKRALPFRKGPNFTMEKFLDPSRPFKCTVCKESFTQKNILLVHYNSVSHLHKVKRALQESTTGQPEPTSSPDNKPFKCSTCNVAYSQSSTLEIHMRSVLHQTKARAAKLEAAGGITSSASTTGLISGGSSITTSTTSPSPASNSTPSSANHSSSGSQAAQSIHGGNHMNQTHGIESLGNSSASCHSSSSDNHEVKKSKFSEILSARGQQQQLQQQQQLAQAQAQAQAQLQQELQQQAALLQSQLFNPALLQHFPMTTDALLPLQQQQLLFPFYIPGAEFQLNPDINISNSVLSLAGSAASALQEDLKNSAQQAQQSCLQQQLMHHHLQQQHQQQQHQQQQQQAHSQVQGQMALLQQSASLLQQAEKKQKHSSSKDEKDKEILKEKDVTEKSEDKINKDSTESKPKEKKDIQNISLNINQDAGMLPPRIASDARGNATKALLENFGFELVIQYNENKQKAQKKTSGPTGSGGSGGIMKVVDPIEGLEKLECEVCGKLFSNILILKSHQEHIHQAFFPFRSLERFAKEYREHYDKLYPLRPPTPEASPAPAQPPPPPPPPPPPQRAPTPNIPVSSASLTPPTVPPPQPPVPMTQIPMPMDLPLFSPLMMQPMSLQSLPTQLTPQLPSVEPSLASDLAQLYQQQLTPAMLQQQNKRPRTRITDDQLRVLRQYFDINNSPNEEQIKEMADKSGLPQKVIKHWFRNTLFKERQRNKDSPYNFNNPPTTTLEETKIDSKPPSPEPQKHELYGSKRSSRTRFTDYQLRVLQDFFDANAYPKDDEFEQLSNLLNLPTRVIVVWFQNARQKARKNYENQGDGAKDGERRELSNDRYIRTSNLNYQCKKCSLVFQRIFDLIKHQKKLCYKDEDEDGQYDSQNEDSLDFSHDSYTPSGSSCHTPMPSSSSLCPLPPSTSAFSQLSSVEKEEASPATTSNPYDENPKQLPEISSDPRDTQTSIKQEIILQTQSEPQHTRSQREEKMHVSKAVKHSSLSQQQQQCGPSSSQTTQASSQSSHLGLNPHLSSATQQLAQQMIPYQCEQCKIGFPSFEHWQEHQQLHFLSVQNQFIHPQFLDRPLDMPFMLFDPSNPLLATQLLSGAMPQIPSSSATSPSTPTSTMNSLKRKLEEKASTSPGENDSANSGEEPQRDKRLRTTITPEQLEILYQKYLLDSNPTRKMLDHIAHEVGLKKRVVQVWFQNTRARERKGQFRAVGPAQAHRRCPFCRALFKAKTALEAHIRSRHWHEAKRAGYNLTLTGLLPEQESMQIKMDVLDTSGYSQLASTVNSDGQSSSMSPVNKSMDLSPRGLLSPSSIKVEGMEDFEGATMSSVNLSFDQNKLDNDDCSSVNTAITDTTTGDEANADNDSADAKPSQNSGDYLPKSGGTATMLENDDQMSSGLVSPATSFYAKDYDNENMIDHSETSSLADPCSPSPGASGTRSIDSGDRPGQKRFRTQMTNLQLKVLKSCFNDYRTPTMLECEVLGNDIGLPKRVVQVWFQNARAKEKKAKLNMAKHFGINQTSYEGPKTECTLCAVKYSARLSVRDHIFSQQHISKVKDTIGSQIDKEKEYFDPATVRQLMAQQEMDRIKKANEVLGLAQQQAMQQQGMFDNPAMQALNLQSAYPNLQGIPPVLLPGVGSPSLSSFNSSNSALTPPKPSNLLNMTGASVPSPSLPTSGLPNKPPSSASLAASSPAQTNTSASHSSPTPTSSSTSSTTPSGLRPGPHKERDVESLREKEKDKPKEKTEKPSTPSSTGSTPAPSTSAASAKKEKPDTAVPATSMPTPGMEYVVDPAQLQALQAALASDPTALLTNQFLPYFMPGFSPYYTPQIPGALQGGYLQPMYGMESLFPYNPALSQALMGLSPGSLLQHYQQYQQSLQEALQQQQRQLQQIQQPKASQTAAPTQNLGNRKEAAKDSVKTEEQKSNPHSETPISSSSHNKVSSEQNEIDDKAMDLHLDQYIVPKVQSKLACRKCQAVFIKEEAAITHIKSNCFFGQSVANLQEVLLRVPGGIGGGGGSLYDCLACDTTLDGEKALSQHLESALHKHRTIKRSVRNAKEHATSLLPHSSACFPSPNTASTSQSATHPISSPSPLPTTSATMPSSAVSTSLCSSSKAQLNTAAVSKPWPQVPFSRASAGKPSASPSSSFPPVSSPSTVTSSSLSTSGVQTSIPTDVFTDESDSDSSQKSADRQGRATEEPQQPTYVKDSNSCSSNLASVGTDSIRL</sequence>
<dbReference type="PROSITE" id="PS50157">
    <property type="entry name" value="ZINC_FINGER_C2H2_2"/>
    <property type="match status" value="9"/>
</dbReference>
<feature type="compositionally biased region" description="Basic and acidic residues" evidence="27">
    <location>
        <begin position="3548"/>
        <end position="3566"/>
    </location>
</feature>
<feature type="DNA-binding region" description="Homeobox" evidence="25">
    <location>
        <begin position="2790"/>
        <end position="2849"/>
    </location>
</feature>
<evidence type="ECO:0000256" key="7">
    <source>
        <dbReference type="ARBA" id="ARBA00022553"/>
    </source>
</evidence>
<evidence type="ECO:0000256" key="27">
    <source>
        <dbReference type="SAM" id="MobiDB-lite"/>
    </source>
</evidence>
<keyword evidence="16" id="KW-0010">Activator</keyword>
<reference evidence="30" key="3">
    <citation type="submission" date="2025-08" db="UniProtKB">
        <authorList>
            <consortium name="Ensembl"/>
        </authorList>
    </citation>
    <scope>IDENTIFICATION</scope>
    <source>
        <strain evidence="30">JP 163 A</strain>
    </source>
</reference>
<dbReference type="SMART" id="SM00389">
    <property type="entry name" value="HOX"/>
    <property type="match status" value="4"/>
</dbReference>
<feature type="compositionally biased region" description="Basic and acidic residues" evidence="27">
    <location>
        <begin position="3826"/>
        <end position="3835"/>
    </location>
</feature>
<feature type="compositionally biased region" description="Low complexity" evidence="27">
    <location>
        <begin position="1979"/>
        <end position="2013"/>
    </location>
</feature>
<dbReference type="SMART" id="SM00355">
    <property type="entry name" value="ZnF_C2H2"/>
    <property type="match status" value="22"/>
</dbReference>
<feature type="region of interest" description="Disordered" evidence="27">
    <location>
        <begin position="3771"/>
        <end position="3863"/>
    </location>
</feature>
<dbReference type="RefSeq" id="XP_023188584.1">
    <property type="nucleotide sequence ID" value="XM_023332816.1"/>
</dbReference>
<evidence type="ECO:0000256" key="4">
    <source>
        <dbReference type="ARBA" id="ARBA00022491"/>
    </source>
</evidence>
<protein>
    <recommendedName>
        <fullName evidence="19">Zinc finger homeobox protein 3</fullName>
    </recommendedName>
    <alternativeName>
        <fullName evidence="21">AT motif-binding factor 1</fullName>
    </alternativeName>
    <alternativeName>
        <fullName evidence="20">AT-binding transcription factor 1</fullName>
    </alternativeName>
    <alternativeName>
        <fullName evidence="22">Alpha-fetoprotein enhancer-binding protein</fullName>
    </alternativeName>
    <alternativeName>
        <fullName evidence="23">Zinc finger homeodomain protein 3</fullName>
    </alternativeName>
</protein>
<evidence type="ECO:0000256" key="5">
    <source>
        <dbReference type="ARBA" id="ARBA00022499"/>
    </source>
</evidence>
<feature type="domain" description="C2H2-type" evidence="29">
    <location>
        <begin position="2679"/>
        <end position="2701"/>
    </location>
</feature>
<evidence type="ECO:0000256" key="23">
    <source>
        <dbReference type="ARBA" id="ARBA00083807"/>
    </source>
</evidence>
<feature type="compositionally biased region" description="Low complexity" evidence="27">
    <location>
        <begin position="440"/>
        <end position="449"/>
    </location>
</feature>
<evidence type="ECO:0000313" key="31">
    <source>
        <dbReference type="Proteomes" id="UP000002852"/>
    </source>
</evidence>
<feature type="compositionally biased region" description="Polar residues" evidence="27">
    <location>
        <begin position="3836"/>
        <end position="3863"/>
    </location>
</feature>
<feature type="compositionally biased region" description="Polar residues" evidence="27">
    <location>
        <begin position="2597"/>
        <end position="2613"/>
    </location>
</feature>
<dbReference type="OrthoDB" id="6417226at2759"/>
<dbReference type="RefSeq" id="XP_023188586.1">
    <property type="nucleotide sequence ID" value="XM_023332818.1"/>
</dbReference>
<dbReference type="PROSITE" id="PS00027">
    <property type="entry name" value="HOMEOBOX_1"/>
    <property type="match status" value="2"/>
</dbReference>
<feature type="compositionally biased region" description="Polar residues" evidence="27">
    <location>
        <begin position="2363"/>
        <end position="2375"/>
    </location>
</feature>
<feature type="domain" description="C2H2-type" evidence="29">
    <location>
        <begin position="1530"/>
        <end position="1552"/>
    </location>
</feature>
<dbReference type="FunFam" id="3.30.160.60:FF:000081">
    <property type="entry name" value="Zinc finger homeobox protein 4"/>
    <property type="match status" value="1"/>
</dbReference>
<feature type="compositionally biased region" description="Low complexity" evidence="27">
    <location>
        <begin position="3771"/>
        <end position="3808"/>
    </location>
</feature>
<evidence type="ECO:0000256" key="22">
    <source>
        <dbReference type="ARBA" id="ARBA00077962"/>
    </source>
</evidence>
<dbReference type="OMA" id="NPGPKES"/>
<feature type="domain" description="Homeobox" evidence="28">
    <location>
        <begin position="2788"/>
        <end position="2848"/>
    </location>
</feature>
<accession>A0A3B5PSG9</accession>
<feature type="region of interest" description="Disordered" evidence="27">
    <location>
        <begin position="414"/>
        <end position="449"/>
    </location>
</feature>
<dbReference type="FunFam" id="1.10.10.60:FF:000096">
    <property type="entry name" value="Zinc finger homeobox protein 4"/>
    <property type="match status" value="1"/>
</dbReference>
<feature type="region of interest" description="Disordered" evidence="27">
    <location>
        <begin position="3703"/>
        <end position="3743"/>
    </location>
</feature>
<feature type="region of interest" description="Disordered" evidence="27">
    <location>
        <begin position="464"/>
        <end position="577"/>
    </location>
</feature>
<keyword evidence="31" id="KW-1185">Reference proteome</keyword>
<evidence type="ECO:0000256" key="20">
    <source>
        <dbReference type="ARBA" id="ARBA00076607"/>
    </source>
</evidence>
<dbReference type="Proteomes" id="UP000002852">
    <property type="component" value="Unassembled WGS sequence"/>
</dbReference>
<feature type="compositionally biased region" description="Polar residues" evidence="27">
    <location>
        <begin position="29"/>
        <end position="43"/>
    </location>
</feature>
<feature type="compositionally biased region" description="Polar residues" evidence="27">
    <location>
        <begin position="2772"/>
        <end position="2785"/>
    </location>
</feature>
<feature type="compositionally biased region" description="Low complexity" evidence="27">
    <location>
        <begin position="2746"/>
        <end position="2759"/>
    </location>
</feature>
<evidence type="ECO:0000259" key="29">
    <source>
        <dbReference type="PROSITE" id="PS50157"/>
    </source>
</evidence>
<keyword evidence="18 25" id="KW-0539">Nucleus</keyword>
<keyword evidence="14 25" id="KW-0238">DNA-binding</keyword>
<feature type="region of interest" description="Disordered" evidence="27">
    <location>
        <begin position="1614"/>
        <end position="1665"/>
    </location>
</feature>
<evidence type="ECO:0000256" key="24">
    <source>
        <dbReference type="PROSITE-ProRule" id="PRU00042"/>
    </source>
</evidence>
<dbReference type="Pfam" id="PF24056">
    <property type="entry name" value="zf-C2H2_ZFHX3"/>
    <property type="match status" value="1"/>
</dbReference>
<feature type="region of interest" description="Disordered" evidence="27">
    <location>
        <begin position="2923"/>
        <end position="2946"/>
    </location>
</feature>
<feature type="region of interest" description="Disordered" evidence="27">
    <location>
        <begin position="1768"/>
        <end position="1845"/>
    </location>
</feature>
<dbReference type="InterPro" id="IPR003604">
    <property type="entry name" value="Matrin/U1-like-C_Znf_C2H2"/>
</dbReference>
<feature type="compositionally biased region" description="Polar residues" evidence="27">
    <location>
        <begin position="3534"/>
        <end position="3547"/>
    </location>
</feature>
<keyword evidence="8" id="KW-0479">Metal-binding</keyword>
<evidence type="ECO:0000313" key="30">
    <source>
        <dbReference type="Ensembl" id="ENSXMAP00000021487.1"/>
    </source>
</evidence>
<dbReference type="GO" id="GO:0008270">
    <property type="term" value="F:zinc ion binding"/>
    <property type="evidence" value="ECO:0007669"/>
    <property type="project" value="UniProtKB-KW"/>
</dbReference>
<feature type="compositionally biased region" description="Acidic residues" evidence="27">
    <location>
        <begin position="519"/>
        <end position="536"/>
    </location>
</feature>
<feature type="compositionally biased region" description="Low complexity" evidence="27">
    <location>
        <begin position="3723"/>
        <end position="3743"/>
    </location>
</feature>
<evidence type="ECO:0000256" key="17">
    <source>
        <dbReference type="ARBA" id="ARBA00023163"/>
    </source>
</evidence>
<dbReference type="FunFam" id="1.10.10.60:FF:000064">
    <property type="entry name" value="Zinc finger homeobox protein 4"/>
    <property type="match status" value="1"/>
</dbReference>
<feature type="domain" description="Homeobox" evidence="28">
    <location>
        <begin position="3087"/>
        <end position="3147"/>
    </location>
</feature>
<dbReference type="GO" id="GO:0000981">
    <property type="term" value="F:DNA-binding transcription factor activity, RNA polymerase II-specific"/>
    <property type="evidence" value="ECO:0007669"/>
    <property type="project" value="InterPro"/>
</dbReference>
<feature type="region of interest" description="Disordered" evidence="27">
    <location>
        <begin position="1977"/>
        <end position="2061"/>
    </location>
</feature>
<dbReference type="RefSeq" id="XP_023188587.1">
    <property type="nucleotide sequence ID" value="XM_023332819.1"/>
</dbReference>
<organism evidence="30 31">
    <name type="scientific">Xiphophorus maculatus</name>
    <name type="common">Southern platyfish</name>
    <name type="synonym">Platypoecilus maculatus</name>
    <dbReference type="NCBI Taxonomy" id="8083"/>
    <lineage>
        <taxon>Eukaryota</taxon>
        <taxon>Metazoa</taxon>
        <taxon>Chordata</taxon>
        <taxon>Craniata</taxon>
        <taxon>Vertebrata</taxon>
        <taxon>Euteleostomi</taxon>
        <taxon>Actinopterygii</taxon>
        <taxon>Neopterygii</taxon>
        <taxon>Teleostei</taxon>
        <taxon>Neoteleostei</taxon>
        <taxon>Acanthomorphata</taxon>
        <taxon>Ovalentaria</taxon>
        <taxon>Atherinomorphae</taxon>
        <taxon>Cyprinodontiformes</taxon>
        <taxon>Poeciliidae</taxon>
        <taxon>Poeciliinae</taxon>
        <taxon>Xiphophorus</taxon>
    </lineage>
</organism>
<dbReference type="Gene3D" id="3.30.160.60">
    <property type="entry name" value="Classic Zinc Finger"/>
    <property type="match status" value="5"/>
</dbReference>
<evidence type="ECO:0000256" key="6">
    <source>
        <dbReference type="ARBA" id="ARBA00022541"/>
    </source>
</evidence>
<feature type="compositionally biased region" description="Basic and acidic residues" evidence="27">
    <location>
        <begin position="3363"/>
        <end position="3386"/>
    </location>
</feature>
<keyword evidence="15 25" id="KW-0371">Homeobox</keyword>
<dbReference type="InterPro" id="IPR017970">
    <property type="entry name" value="Homeobox_CS"/>
</dbReference>
<dbReference type="FunFam" id="3.30.160.60:FF:000378">
    <property type="entry name" value="zinc finger homeobox protein 3"/>
    <property type="match status" value="1"/>
</dbReference>
<feature type="region of interest" description="Disordered" evidence="27">
    <location>
        <begin position="2990"/>
        <end position="3037"/>
    </location>
</feature>
<dbReference type="GO" id="GO:0000978">
    <property type="term" value="F:RNA polymerase II cis-regulatory region sequence-specific DNA binding"/>
    <property type="evidence" value="ECO:0007669"/>
    <property type="project" value="UniProtKB-ARBA"/>
</dbReference>
<dbReference type="PROSITE" id="PS00028">
    <property type="entry name" value="ZINC_FINGER_C2H2_1"/>
    <property type="match status" value="12"/>
</dbReference>
<dbReference type="Ensembl" id="ENSXMAT00000038655.1">
    <property type="protein sequence ID" value="ENSXMAP00000021487.1"/>
    <property type="gene ID" value="ENSXMAG00000027288.1"/>
</dbReference>
<evidence type="ECO:0000256" key="16">
    <source>
        <dbReference type="ARBA" id="ARBA00023159"/>
    </source>
</evidence>
<dbReference type="InterPro" id="IPR013087">
    <property type="entry name" value="Znf_C2H2_type"/>
</dbReference>
<dbReference type="PANTHER" id="PTHR45891:SF4">
    <property type="entry name" value="ZINC FINGER HOMEOBOX PROTEIN 3"/>
    <property type="match status" value="1"/>
</dbReference>
<feature type="compositionally biased region" description="Polar residues" evidence="27">
    <location>
        <begin position="3712"/>
        <end position="3722"/>
    </location>
</feature>
<keyword evidence="5" id="KW-1017">Isopeptide bond</keyword>
<dbReference type="InterPro" id="IPR036236">
    <property type="entry name" value="Znf_C2H2_sf"/>
</dbReference>
<keyword evidence="3" id="KW-0963">Cytoplasm</keyword>
<feature type="domain" description="C2H2-type" evidence="29">
    <location>
        <begin position="2138"/>
        <end position="2166"/>
    </location>
</feature>
<feature type="compositionally biased region" description="Pro residues" evidence="27">
    <location>
        <begin position="2187"/>
        <end position="2218"/>
    </location>
</feature>
<feature type="compositionally biased region" description="Basic and acidic residues" evidence="27">
    <location>
        <begin position="1445"/>
        <end position="1460"/>
    </location>
</feature>
<evidence type="ECO:0000256" key="8">
    <source>
        <dbReference type="ARBA" id="ARBA00022723"/>
    </source>
</evidence>
<dbReference type="GO" id="GO:0005737">
    <property type="term" value="C:cytoplasm"/>
    <property type="evidence" value="ECO:0007669"/>
    <property type="project" value="UniProtKB-SubCell"/>
</dbReference>
<feature type="compositionally biased region" description="Polar residues" evidence="27">
    <location>
        <begin position="421"/>
        <end position="430"/>
    </location>
</feature>
<feature type="compositionally biased region" description="Polar residues" evidence="27">
    <location>
        <begin position="71"/>
        <end position="83"/>
    </location>
</feature>
<evidence type="ECO:0000256" key="26">
    <source>
        <dbReference type="RuleBase" id="RU000682"/>
    </source>
</evidence>
<feature type="compositionally biased region" description="Basic and acidic residues" evidence="27">
    <location>
        <begin position="484"/>
        <end position="509"/>
    </location>
</feature>
<evidence type="ECO:0000256" key="18">
    <source>
        <dbReference type="ARBA" id="ARBA00023242"/>
    </source>
</evidence>
<feature type="compositionally biased region" description="Polar residues" evidence="27">
    <location>
        <begin position="3567"/>
        <end position="3584"/>
    </location>
</feature>
<evidence type="ECO:0000256" key="3">
    <source>
        <dbReference type="ARBA" id="ARBA00022490"/>
    </source>
</evidence>
<feature type="compositionally biased region" description="Low complexity" evidence="27">
    <location>
        <begin position="2536"/>
        <end position="2551"/>
    </location>
</feature>
<feature type="region of interest" description="Disordered" evidence="27">
    <location>
        <begin position="1"/>
        <end position="183"/>
    </location>
</feature>
<feature type="compositionally biased region" description="Basic and acidic residues" evidence="27">
    <location>
        <begin position="1280"/>
        <end position="1294"/>
    </location>
</feature>
<feature type="region of interest" description="Disordered" evidence="27">
    <location>
        <begin position="1424"/>
        <end position="1482"/>
    </location>
</feature>
<comment type="subcellular location">
    <subcellularLocation>
        <location evidence="2">Cytoplasm</location>
    </subcellularLocation>
    <subcellularLocation>
        <location evidence="1 25 26">Nucleus</location>
    </subcellularLocation>
</comment>
<dbReference type="RefSeq" id="XP_023188585.1">
    <property type="nucleotide sequence ID" value="XM_023332817.1"/>
</dbReference>
<dbReference type="PROSITE" id="PS50071">
    <property type="entry name" value="HOMEOBOX_2"/>
    <property type="match status" value="4"/>
</dbReference>
<feature type="compositionally biased region" description="Polar residues" evidence="27">
    <location>
        <begin position="2923"/>
        <end position="2938"/>
    </location>
</feature>
<feature type="region of interest" description="Disordered" evidence="27">
    <location>
        <begin position="2184"/>
        <end position="2245"/>
    </location>
</feature>
<keyword evidence="10 24" id="KW-0863">Zinc-finger</keyword>
<feature type="domain" description="C2H2-type" evidence="29">
    <location>
        <begin position="2860"/>
        <end position="2890"/>
    </location>
</feature>
<feature type="domain" description="C2H2-type" evidence="29">
    <location>
        <begin position="2485"/>
        <end position="2514"/>
    </location>
</feature>
<dbReference type="SUPFAM" id="SSF57667">
    <property type="entry name" value="beta-beta-alpha zinc fingers"/>
    <property type="match status" value="5"/>
</dbReference>
<dbReference type="InterPro" id="IPR001356">
    <property type="entry name" value="HD"/>
</dbReference>
<dbReference type="SMART" id="SM00451">
    <property type="entry name" value="ZnF_U1"/>
    <property type="match status" value="7"/>
</dbReference>
<feature type="compositionally biased region" description="Low complexity" evidence="27">
    <location>
        <begin position="2633"/>
        <end position="2657"/>
    </location>
</feature>
<reference evidence="31" key="1">
    <citation type="submission" date="2012-01" db="EMBL/GenBank/DDBJ databases">
        <authorList>
            <person name="Walter R."/>
            <person name="Schartl M."/>
            <person name="Warren W."/>
        </authorList>
    </citation>
    <scope>NUCLEOTIDE SEQUENCE [LARGE SCALE GENOMIC DNA]</scope>
    <source>
        <strain evidence="31">JP 163 A</strain>
    </source>
</reference>
<evidence type="ECO:0000259" key="28">
    <source>
        <dbReference type="PROSITE" id="PS50071"/>
    </source>
</evidence>
<evidence type="ECO:0000256" key="10">
    <source>
        <dbReference type="ARBA" id="ARBA00022771"/>
    </source>
</evidence>
<feature type="compositionally biased region" description="Pro residues" evidence="27">
    <location>
        <begin position="2229"/>
        <end position="2239"/>
    </location>
</feature>
<name>A0A3B5PSG9_XIPMA</name>